<dbReference type="EMBL" id="HBHA01000987">
    <property type="protein sequence ID" value="CAD9578443.1"/>
    <property type="molecule type" value="Transcribed_RNA"/>
</dbReference>
<feature type="signal peptide" evidence="3">
    <location>
        <begin position="1"/>
        <end position="21"/>
    </location>
</feature>
<evidence type="ECO:0000256" key="1">
    <source>
        <dbReference type="SAM" id="MobiDB-lite"/>
    </source>
</evidence>
<organism evidence="4">
    <name type="scientific">Bigelowiella natans</name>
    <name type="common">Pedinomonas minutissima</name>
    <name type="synonym">Chlorarachnion sp. (strain CCMP621)</name>
    <dbReference type="NCBI Taxonomy" id="227086"/>
    <lineage>
        <taxon>Eukaryota</taxon>
        <taxon>Sar</taxon>
        <taxon>Rhizaria</taxon>
        <taxon>Cercozoa</taxon>
        <taxon>Chlorarachniophyceae</taxon>
        <taxon>Bigelowiella</taxon>
    </lineage>
</organism>
<proteinExistence type="predicted"/>
<keyword evidence="2" id="KW-1133">Transmembrane helix</keyword>
<evidence type="ECO:0000313" key="4">
    <source>
        <dbReference type="EMBL" id="CAD9578443.1"/>
    </source>
</evidence>
<keyword evidence="2" id="KW-0472">Membrane</keyword>
<feature type="compositionally biased region" description="Low complexity" evidence="1">
    <location>
        <begin position="218"/>
        <end position="233"/>
    </location>
</feature>
<keyword evidence="3" id="KW-0732">Signal</keyword>
<keyword evidence="2" id="KW-0812">Transmembrane</keyword>
<gene>
    <name evidence="4" type="ORF">BIGN1055_LOCUS635</name>
</gene>
<feature type="transmembrane region" description="Helical" evidence="2">
    <location>
        <begin position="100"/>
        <end position="122"/>
    </location>
</feature>
<dbReference type="AlphaFoldDB" id="A0A6U1IB44"/>
<feature type="chain" id="PRO_5030159898" evidence="3">
    <location>
        <begin position="22"/>
        <end position="260"/>
    </location>
</feature>
<reference evidence="4" key="1">
    <citation type="submission" date="2021-01" db="EMBL/GenBank/DDBJ databases">
        <authorList>
            <person name="Corre E."/>
            <person name="Pelletier E."/>
            <person name="Niang G."/>
            <person name="Scheremetjew M."/>
            <person name="Finn R."/>
            <person name="Kale V."/>
            <person name="Holt S."/>
            <person name="Cochrane G."/>
            <person name="Meng A."/>
            <person name="Brown T."/>
            <person name="Cohen L."/>
        </authorList>
    </citation>
    <scope>NUCLEOTIDE SEQUENCE</scope>
    <source>
        <strain evidence="4">CCMP1258.1</strain>
    </source>
</reference>
<evidence type="ECO:0000256" key="3">
    <source>
        <dbReference type="SAM" id="SignalP"/>
    </source>
</evidence>
<feature type="compositionally biased region" description="Basic and acidic residues" evidence="1">
    <location>
        <begin position="234"/>
        <end position="245"/>
    </location>
</feature>
<feature type="compositionally biased region" description="Low complexity" evidence="1">
    <location>
        <begin position="178"/>
        <end position="188"/>
    </location>
</feature>
<protein>
    <submittedName>
        <fullName evidence="4">Uncharacterized protein</fullName>
    </submittedName>
</protein>
<feature type="region of interest" description="Disordered" evidence="1">
    <location>
        <begin position="215"/>
        <end position="260"/>
    </location>
</feature>
<accession>A0A6U1IB44</accession>
<name>A0A6U1IB44_BIGNA</name>
<sequence length="260" mass="28330">MRQLHLLFVLLVGICTVPAAAYDCCAGRMCNENWDSFDSATGNCCMLPNGGKMQEQTDVGSCSCPSLQQCDMGPKAEDHAPPINKEGRTAPADPERPFEYVMVGCTIVLVTMMTIIFCASMWKVGSGYEKINEALEKLPLQQGAARSLPYSAGGGYVGPPAAHQMLSLAEEAKRRQQQQHLNNPHHLPATYYSGYQNRDMLDMLRYVAEYQEQQRQNSISGQSTIIGQSTTSGQREEEAGRKLSDEAAVADTPAPGTVTS</sequence>
<feature type="region of interest" description="Disordered" evidence="1">
    <location>
        <begin position="171"/>
        <end position="190"/>
    </location>
</feature>
<evidence type="ECO:0000256" key="2">
    <source>
        <dbReference type="SAM" id="Phobius"/>
    </source>
</evidence>